<dbReference type="Pfam" id="PF08659">
    <property type="entry name" value="KR"/>
    <property type="match status" value="1"/>
</dbReference>
<evidence type="ECO:0000256" key="2">
    <source>
        <dbReference type="ARBA" id="ARBA00022553"/>
    </source>
</evidence>
<organism evidence="5 6">
    <name type="scientific">Seiridium cardinale</name>
    <dbReference type="NCBI Taxonomy" id="138064"/>
    <lineage>
        <taxon>Eukaryota</taxon>
        <taxon>Fungi</taxon>
        <taxon>Dikarya</taxon>
        <taxon>Ascomycota</taxon>
        <taxon>Pezizomycotina</taxon>
        <taxon>Sordariomycetes</taxon>
        <taxon>Xylariomycetidae</taxon>
        <taxon>Amphisphaeriales</taxon>
        <taxon>Sporocadaceae</taxon>
        <taxon>Seiridium</taxon>
    </lineage>
</organism>
<accession>A0ABR2XYB9</accession>
<dbReference type="InterPro" id="IPR036736">
    <property type="entry name" value="ACP-like_sf"/>
</dbReference>
<dbReference type="PANTHER" id="PTHR43775:SF37">
    <property type="entry name" value="SI:DKEY-61P9.11"/>
    <property type="match status" value="1"/>
</dbReference>
<dbReference type="InterPro" id="IPR013968">
    <property type="entry name" value="PKS_KR"/>
</dbReference>
<dbReference type="InterPro" id="IPR009081">
    <property type="entry name" value="PP-bd_ACP"/>
</dbReference>
<evidence type="ECO:0000259" key="3">
    <source>
        <dbReference type="Pfam" id="PF00550"/>
    </source>
</evidence>
<dbReference type="Proteomes" id="UP001465668">
    <property type="component" value="Unassembled WGS sequence"/>
</dbReference>
<evidence type="ECO:0000256" key="1">
    <source>
        <dbReference type="ARBA" id="ARBA00022450"/>
    </source>
</evidence>
<proteinExistence type="predicted"/>
<evidence type="ECO:0000313" key="6">
    <source>
        <dbReference type="Proteomes" id="UP001465668"/>
    </source>
</evidence>
<sequence length="244" mass="27481">MEDSMSFVQGAALPCIYATALMALVDKANLQRDRCPTRLWWLHPSRRQSSVQTVVTCSWVDWAAWDELLQSEWRRMAQDIWSSFRDLRKQDQGPIASWKSYVLKDANYTAANTLLNAFVQYRNHNGLVASVIGVGVMGRVGFASQNQDVLERLGRICIGRCREDARHREGAGRRPCPNFLIKDEDFIALNRPFESLGMDALVAMEVRNRLRQQVGVGSSTIAITQNPSLLDLSEHVKLVMAGGD</sequence>
<dbReference type="Pfam" id="PF00550">
    <property type="entry name" value="PP-binding"/>
    <property type="match status" value="1"/>
</dbReference>
<name>A0ABR2XYB9_9PEZI</name>
<protein>
    <submittedName>
        <fullName evidence="5">Lovastatin diketide synthase LovF</fullName>
    </submittedName>
</protein>
<comment type="caution">
    <text evidence="5">The sequence shown here is derived from an EMBL/GenBank/DDBJ whole genome shotgun (WGS) entry which is preliminary data.</text>
</comment>
<dbReference type="Gene3D" id="3.40.50.720">
    <property type="entry name" value="NAD(P)-binding Rossmann-like Domain"/>
    <property type="match status" value="1"/>
</dbReference>
<feature type="domain" description="Ketoreductase (KR)" evidence="4">
    <location>
        <begin position="105"/>
        <end position="137"/>
    </location>
</feature>
<keyword evidence="2" id="KW-0597">Phosphoprotein</keyword>
<keyword evidence="6" id="KW-1185">Reference proteome</keyword>
<dbReference type="EMBL" id="JARVKM010000014">
    <property type="protein sequence ID" value="KAK9778787.1"/>
    <property type="molecule type" value="Genomic_DNA"/>
</dbReference>
<evidence type="ECO:0000259" key="4">
    <source>
        <dbReference type="Pfam" id="PF08659"/>
    </source>
</evidence>
<keyword evidence="1" id="KW-0596">Phosphopantetheine</keyword>
<feature type="domain" description="Carrier" evidence="3">
    <location>
        <begin position="183"/>
        <end position="236"/>
    </location>
</feature>
<reference evidence="5 6" key="1">
    <citation type="submission" date="2024-02" db="EMBL/GenBank/DDBJ databases">
        <title>First draft genome assembly of two strains of Seiridium cardinale.</title>
        <authorList>
            <person name="Emiliani G."/>
            <person name="Scali E."/>
        </authorList>
    </citation>
    <scope>NUCLEOTIDE SEQUENCE [LARGE SCALE GENOMIC DNA]</scope>
    <source>
        <strain evidence="5 6">BM-138-000479</strain>
    </source>
</reference>
<dbReference type="PANTHER" id="PTHR43775">
    <property type="entry name" value="FATTY ACID SYNTHASE"/>
    <property type="match status" value="1"/>
</dbReference>
<evidence type="ECO:0000313" key="5">
    <source>
        <dbReference type="EMBL" id="KAK9778787.1"/>
    </source>
</evidence>
<dbReference type="Gene3D" id="3.90.180.10">
    <property type="entry name" value="Medium-chain alcohol dehydrogenases, catalytic domain"/>
    <property type="match status" value="1"/>
</dbReference>
<dbReference type="InterPro" id="IPR050091">
    <property type="entry name" value="PKS_NRPS_Biosynth_Enz"/>
</dbReference>
<gene>
    <name evidence="5" type="ORF">SCAR479_04410</name>
</gene>
<dbReference type="Gene3D" id="1.10.1200.10">
    <property type="entry name" value="ACP-like"/>
    <property type="match status" value="1"/>
</dbReference>
<dbReference type="SUPFAM" id="SSF47336">
    <property type="entry name" value="ACP-like"/>
    <property type="match status" value="1"/>
</dbReference>